<comment type="caution">
    <text evidence="1">The sequence shown here is derived from an EMBL/GenBank/DDBJ whole genome shotgun (WGS) entry which is preliminary data.</text>
</comment>
<protein>
    <submittedName>
        <fullName evidence="1">Uncharacterized protein</fullName>
    </submittedName>
</protein>
<organism evidence="1 2">
    <name type="scientific">Corallococcus terminator</name>
    <dbReference type="NCBI Taxonomy" id="2316733"/>
    <lineage>
        <taxon>Bacteria</taxon>
        <taxon>Pseudomonadati</taxon>
        <taxon>Myxococcota</taxon>
        <taxon>Myxococcia</taxon>
        <taxon>Myxococcales</taxon>
        <taxon>Cystobacterineae</taxon>
        <taxon>Myxococcaceae</taxon>
        <taxon>Corallococcus</taxon>
    </lineage>
</organism>
<keyword evidence="2" id="KW-1185">Reference proteome</keyword>
<dbReference type="Proteomes" id="UP000268094">
    <property type="component" value="Unassembled WGS sequence"/>
</dbReference>
<sequence length="216" mass="24065">MVEVRPIEEFQQDAFASIRKQDFNTALVHADACRVHHPQAPECHLLLGVLQGRAGQRKASRHHYRMFLKYAPEDAPYRERISAILEKDGDIQGDSPPPTWLLDALPLVKGASPTRPAPRAATAPQEAPAVPSEALELHALADKLISQNRFTEALEKAASCADRYPQLADCQLSLGQLHGKLDNLALSQRHYARFLTLAPQNHPLRSRVTAILRKQQ</sequence>
<gene>
    <name evidence="1" type="ORF">D7V88_16485</name>
</gene>
<dbReference type="EMBL" id="RAVZ01000101">
    <property type="protein sequence ID" value="RKG87213.1"/>
    <property type="molecule type" value="Genomic_DNA"/>
</dbReference>
<name>A0A3A8JCP8_9BACT</name>
<accession>A0A3A8JCP8</accession>
<dbReference type="SUPFAM" id="SSF48452">
    <property type="entry name" value="TPR-like"/>
    <property type="match status" value="1"/>
</dbReference>
<proteinExistence type="predicted"/>
<dbReference type="InterPro" id="IPR011990">
    <property type="entry name" value="TPR-like_helical_dom_sf"/>
</dbReference>
<dbReference type="Gene3D" id="1.25.40.10">
    <property type="entry name" value="Tetratricopeptide repeat domain"/>
    <property type="match status" value="2"/>
</dbReference>
<reference evidence="2" key="1">
    <citation type="submission" date="2018-09" db="EMBL/GenBank/DDBJ databases">
        <authorList>
            <person name="Livingstone P.G."/>
            <person name="Whitworth D.E."/>
        </authorList>
    </citation>
    <scope>NUCLEOTIDE SEQUENCE [LARGE SCALE GENOMIC DNA]</scope>
    <source>
        <strain evidence="2">CA054A</strain>
    </source>
</reference>
<evidence type="ECO:0000313" key="1">
    <source>
        <dbReference type="EMBL" id="RKG87213.1"/>
    </source>
</evidence>
<evidence type="ECO:0000313" key="2">
    <source>
        <dbReference type="Proteomes" id="UP000268094"/>
    </source>
</evidence>
<dbReference type="AlphaFoldDB" id="A0A3A8JCP8"/>